<dbReference type="GO" id="GO:0004739">
    <property type="term" value="F:pyruvate dehydrogenase (acetyl-transferring) activity"/>
    <property type="evidence" value="ECO:0007669"/>
    <property type="project" value="TreeGrafter"/>
</dbReference>
<keyword evidence="3" id="KW-0786">Thiamine pyrophosphate</keyword>
<protein>
    <submittedName>
        <fullName evidence="5">Pyruvate dehydrogenase</fullName>
    </submittedName>
</protein>
<name>A0A7C2VGM6_9AQUI</name>
<dbReference type="CDD" id="cd02000">
    <property type="entry name" value="TPP_E1_PDC_ADC_BCADC"/>
    <property type="match status" value="1"/>
</dbReference>
<evidence type="ECO:0000256" key="2">
    <source>
        <dbReference type="ARBA" id="ARBA00023002"/>
    </source>
</evidence>
<keyword evidence="2" id="KW-0560">Oxidoreductase</keyword>
<evidence type="ECO:0000256" key="3">
    <source>
        <dbReference type="ARBA" id="ARBA00023052"/>
    </source>
</evidence>
<evidence type="ECO:0000259" key="4">
    <source>
        <dbReference type="Pfam" id="PF00676"/>
    </source>
</evidence>
<dbReference type="InterPro" id="IPR029061">
    <property type="entry name" value="THDP-binding"/>
</dbReference>
<feature type="domain" description="Dehydrogenase E1 component" evidence="4">
    <location>
        <begin position="13"/>
        <end position="305"/>
    </location>
</feature>
<organism evidence="5">
    <name type="scientific">Hydrogenobacter sp</name>
    <dbReference type="NCBI Taxonomy" id="2152829"/>
    <lineage>
        <taxon>Bacteria</taxon>
        <taxon>Pseudomonadati</taxon>
        <taxon>Aquificota</taxon>
        <taxon>Aquificia</taxon>
        <taxon>Aquificales</taxon>
        <taxon>Aquificaceae</taxon>
        <taxon>Hydrogenobacter</taxon>
    </lineage>
</organism>
<keyword evidence="5" id="KW-0670">Pyruvate</keyword>
<sequence length="323" mass="36114">MSQTLAEKFYYFMKLGREFEVRCKEEYLKGNISGFLHLAIGEEAVHVGAVVGFGKGDLFCPYREHVLALARGIDPKLIMAELFGKATGVSKGKGGSMHLYEPKMDFYGGNAIVAAHIPHAVGAAYARKLMGEKAGVLCIFGDGATNNGTFFEAINMSSLWEAPVLFLCENNYYAIGTHISRSSALKELHLKARDYMPTEVVDGMGVFAVYEAVLRAKAYIEEYGKPYFIEAITYRFEGHSMADKGDYRSPRELEMFKKRDPIKLLVERSLKEGWLTEEQIRIIDQKVEAIVEESVQFALSSPEPSEEELYTDIYCGVCSDVIP</sequence>
<dbReference type="AlphaFoldDB" id="A0A7C2VGM6"/>
<dbReference type="PANTHER" id="PTHR11516">
    <property type="entry name" value="PYRUVATE DEHYDROGENASE E1 COMPONENT, ALPHA SUBUNIT BACTERIAL AND ORGANELLAR"/>
    <property type="match status" value="1"/>
</dbReference>
<evidence type="ECO:0000256" key="1">
    <source>
        <dbReference type="ARBA" id="ARBA00001964"/>
    </source>
</evidence>
<dbReference type="Pfam" id="PF00676">
    <property type="entry name" value="E1_dh"/>
    <property type="match status" value="1"/>
</dbReference>
<dbReference type="PANTHER" id="PTHR11516:SF60">
    <property type="entry name" value="PYRUVATE DEHYDROGENASE E1 COMPONENT SUBUNIT ALPHA"/>
    <property type="match status" value="1"/>
</dbReference>
<accession>A0A7C2VGM6</accession>
<dbReference type="EMBL" id="DSFP01000067">
    <property type="protein sequence ID" value="HEW46595.1"/>
    <property type="molecule type" value="Genomic_DNA"/>
</dbReference>
<comment type="cofactor">
    <cofactor evidence="1">
        <name>thiamine diphosphate</name>
        <dbReference type="ChEBI" id="CHEBI:58937"/>
    </cofactor>
</comment>
<dbReference type="GO" id="GO:0006086">
    <property type="term" value="P:pyruvate decarboxylation to acetyl-CoA"/>
    <property type="evidence" value="ECO:0007669"/>
    <property type="project" value="TreeGrafter"/>
</dbReference>
<proteinExistence type="predicted"/>
<dbReference type="InterPro" id="IPR001017">
    <property type="entry name" value="DH_E1"/>
</dbReference>
<evidence type="ECO:0000313" key="5">
    <source>
        <dbReference type="EMBL" id="HEW46595.1"/>
    </source>
</evidence>
<comment type="caution">
    <text evidence="5">The sequence shown here is derived from an EMBL/GenBank/DDBJ whole genome shotgun (WGS) entry which is preliminary data.</text>
</comment>
<reference evidence="5" key="1">
    <citation type="journal article" date="2020" name="mSystems">
        <title>Genome- and Community-Level Interaction Insights into Carbon Utilization and Element Cycling Functions of Hydrothermarchaeota in Hydrothermal Sediment.</title>
        <authorList>
            <person name="Zhou Z."/>
            <person name="Liu Y."/>
            <person name="Xu W."/>
            <person name="Pan J."/>
            <person name="Luo Z.H."/>
            <person name="Li M."/>
        </authorList>
    </citation>
    <scope>NUCLEOTIDE SEQUENCE [LARGE SCALE GENOMIC DNA]</scope>
    <source>
        <strain evidence="5">SpSt-132</strain>
    </source>
</reference>
<dbReference type="Gene3D" id="3.40.50.970">
    <property type="match status" value="1"/>
</dbReference>
<dbReference type="InterPro" id="IPR050642">
    <property type="entry name" value="PDH_E1_Alpha_Subunit"/>
</dbReference>
<gene>
    <name evidence="5" type="ORF">ENO47_08035</name>
</gene>
<dbReference type="SUPFAM" id="SSF52518">
    <property type="entry name" value="Thiamin diphosphate-binding fold (THDP-binding)"/>
    <property type="match status" value="1"/>
</dbReference>